<dbReference type="InterPro" id="IPR000064">
    <property type="entry name" value="NLP_P60_dom"/>
</dbReference>
<feature type="coiled-coil region" evidence="5">
    <location>
        <begin position="84"/>
        <end position="111"/>
    </location>
</feature>
<feature type="compositionally biased region" description="Basic and acidic residues" evidence="6">
    <location>
        <begin position="1"/>
        <end position="14"/>
    </location>
</feature>
<keyword evidence="2" id="KW-0645">Protease</keyword>
<dbReference type="PANTHER" id="PTHR47359">
    <property type="entry name" value="PEPTIDOGLYCAN DL-ENDOPEPTIDASE CWLO"/>
    <property type="match status" value="1"/>
</dbReference>
<dbReference type="Gene3D" id="3.90.1720.10">
    <property type="entry name" value="endopeptidase domain like (from Nostoc punctiforme)"/>
    <property type="match status" value="1"/>
</dbReference>
<dbReference type="EMBL" id="JAAGWF010000012">
    <property type="protein sequence ID" value="NEK58746.1"/>
    <property type="molecule type" value="Genomic_DNA"/>
</dbReference>
<comment type="caution">
    <text evidence="8">The sequence shown here is derived from an EMBL/GenBank/DDBJ whole genome shotgun (WGS) entry which is preliminary data.</text>
</comment>
<dbReference type="AlphaFoldDB" id="A0A7K3W1J3"/>
<keyword evidence="3" id="KW-0378">Hydrolase</keyword>
<organism evidence="8 9">
    <name type="scientific">Geodermatophilus sabuli</name>
    <dbReference type="NCBI Taxonomy" id="1564158"/>
    <lineage>
        <taxon>Bacteria</taxon>
        <taxon>Bacillati</taxon>
        <taxon>Actinomycetota</taxon>
        <taxon>Actinomycetes</taxon>
        <taxon>Geodermatophilales</taxon>
        <taxon>Geodermatophilaceae</taxon>
        <taxon>Geodermatophilus</taxon>
    </lineage>
</organism>
<evidence type="ECO:0000259" key="7">
    <source>
        <dbReference type="PROSITE" id="PS51935"/>
    </source>
</evidence>
<dbReference type="InterPro" id="IPR051794">
    <property type="entry name" value="PG_Endopeptidase_C40"/>
</dbReference>
<dbReference type="PANTHER" id="PTHR47359:SF3">
    <property type="entry name" value="NLP_P60 DOMAIN-CONTAINING PROTEIN-RELATED"/>
    <property type="match status" value="1"/>
</dbReference>
<protein>
    <submittedName>
        <fullName evidence="8">C40 family peptidase</fullName>
    </submittedName>
</protein>
<keyword evidence="4" id="KW-0788">Thiol protease</keyword>
<dbReference type="Pfam" id="PF00877">
    <property type="entry name" value="NLPC_P60"/>
    <property type="match status" value="1"/>
</dbReference>
<evidence type="ECO:0000313" key="9">
    <source>
        <dbReference type="Proteomes" id="UP000470246"/>
    </source>
</evidence>
<feature type="compositionally biased region" description="Low complexity" evidence="6">
    <location>
        <begin position="273"/>
        <end position="290"/>
    </location>
</feature>
<reference evidence="8 9" key="1">
    <citation type="submission" date="2020-02" db="EMBL/GenBank/DDBJ databases">
        <title>Geodermatophilus sabuli CPCC 205279 I12A-02694.</title>
        <authorList>
            <person name="Jiang Z."/>
        </authorList>
    </citation>
    <scope>NUCLEOTIDE SEQUENCE [LARGE SCALE GENOMIC DNA]</scope>
    <source>
        <strain evidence="8 9">I12A-02694</strain>
    </source>
</reference>
<feature type="region of interest" description="Disordered" evidence="6">
    <location>
        <begin position="273"/>
        <end position="336"/>
    </location>
</feature>
<dbReference type="Gene3D" id="6.10.250.3150">
    <property type="match status" value="1"/>
</dbReference>
<feature type="region of interest" description="Disordered" evidence="6">
    <location>
        <begin position="1"/>
        <end position="25"/>
    </location>
</feature>
<name>A0A7K3W1J3_9ACTN</name>
<dbReference type="Proteomes" id="UP000470246">
    <property type="component" value="Unassembled WGS sequence"/>
</dbReference>
<feature type="coiled-coil region" evidence="5">
    <location>
        <begin position="193"/>
        <end position="252"/>
    </location>
</feature>
<sequence>MARRGEVGSVDRRTHSGGSHPGNRGIRWISRTLGAGLTALVVVGLVPGTAGAAPGDAAVAEAQAARDAAAAQVGAVSAELARAQASADAAHQNAQIALQEYEERRAAQEAAQAGADAAAAAAAQAAADLARGRAQVAAFARSSYMQGSTAPGAAALMSAEGPAQLVERAALLDAAGDHRVDVLAQLTVLEGQAVAAEAAAREAVAEADRARAEAAGSLAAAQQQEMAARAQAAVLAEQRQTWEAELAAAQETLYGAEGARAAAAAAAAAAEAARARPPAPAPSRSSSSGGSSSGGGSSAGGGSSSGGASSGGGSSSSGGGSSSSGGGGTTAGAPSRSAVDVAISAAKSQRGLPYSWGGGDSNGPTYGIPPDTTIFGFDCSGLTQYAYAQAGIAIGGTSRDQWWRFRGSTVAASDLQAGDLVFWASGSAYTSIYHVALYIGNGQVVQAPQSNDVVKISSMWFGSDYFGAVRPTG</sequence>
<dbReference type="InterPro" id="IPR038765">
    <property type="entry name" value="Papain-like_cys_pep_sf"/>
</dbReference>
<dbReference type="SUPFAM" id="SSF54001">
    <property type="entry name" value="Cysteine proteinases"/>
    <property type="match status" value="1"/>
</dbReference>
<evidence type="ECO:0000256" key="3">
    <source>
        <dbReference type="ARBA" id="ARBA00022801"/>
    </source>
</evidence>
<evidence type="ECO:0000313" key="8">
    <source>
        <dbReference type="EMBL" id="NEK58746.1"/>
    </source>
</evidence>
<feature type="compositionally biased region" description="Gly residues" evidence="6">
    <location>
        <begin position="291"/>
        <end position="330"/>
    </location>
</feature>
<keyword evidence="9" id="KW-1185">Reference proteome</keyword>
<dbReference type="GO" id="GO:0006508">
    <property type="term" value="P:proteolysis"/>
    <property type="evidence" value="ECO:0007669"/>
    <property type="project" value="UniProtKB-KW"/>
</dbReference>
<evidence type="ECO:0000256" key="5">
    <source>
        <dbReference type="SAM" id="Coils"/>
    </source>
</evidence>
<evidence type="ECO:0000256" key="2">
    <source>
        <dbReference type="ARBA" id="ARBA00022670"/>
    </source>
</evidence>
<evidence type="ECO:0000256" key="4">
    <source>
        <dbReference type="ARBA" id="ARBA00022807"/>
    </source>
</evidence>
<proteinExistence type="inferred from homology"/>
<evidence type="ECO:0000256" key="6">
    <source>
        <dbReference type="SAM" id="MobiDB-lite"/>
    </source>
</evidence>
<keyword evidence="5" id="KW-0175">Coiled coil</keyword>
<feature type="domain" description="NlpC/P60" evidence="7">
    <location>
        <begin position="336"/>
        <end position="473"/>
    </location>
</feature>
<dbReference type="PROSITE" id="PS51935">
    <property type="entry name" value="NLPC_P60"/>
    <property type="match status" value="1"/>
</dbReference>
<dbReference type="GO" id="GO:0008234">
    <property type="term" value="F:cysteine-type peptidase activity"/>
    <property type="evidence" value="ECO:0007669"/>
    <property type="project" value="UniProtKB-KW"/>
</dbReference>
<gene>
    <name evidence="8" type="ORF">GCU56_12790</name>
</gene>
<accession>A0A7K3W1J3</accession>
<evidence type="ECO:0000256" key="1">
    <source>
        <dbReference type="ARBA" id="ARBA00007074"/>
    </source>
</evidence>
<comment type="similarity">
    <text evidence="1">Belongs to the peptidase C40 family.</text>
</comment>